<accession>A0A8J8TRB5</accession>
<evidence type="ECO:0000256" key="1">
    <source>
        <dbReference type="ARBA" id="ARBA00023186"/>
    </source>
</evidence>
<dbReference type="PANTHER" id="PTHR34227:SF1">
    <property type="entry name" value="DIMETHYL SULFOXIDE REDUCTASE CHAPERONE-RELATED"/>
    <property type="match status" value="1"/>
</dbReference>
<dbReference type="RefSeq" id="WP_148858961.1">
    <property type="nucleotide sequence ID" value="NZ_PHNJ01000008.1"/>
</dbReference>
<keyword evidence="4" id="KW-1185">Reference proteome</keyword>
<dbReference type="InterPro" id="IPR036411">
    <property type="entry name" value="TorD-like_sf"/>
</dbReference>
<dbReference type="Pfam" id="PF02613">
    <property type="entry name" value="Nitrate_red_del"/>
    <property type="match status" value="1"/>
</dbReference>
<evidence type="ECO:0000313" key="4">
    <source>
        <dbReference type="Proteomes" id="UP000766904"/>
    </source>
</evidence>
<feature type="compositionally biased region" description="Basic and acidic residues" evidence="2">
    <location>
        <begin position="24"/>
        <end position="38"/>
    </location>
</feature>
<feature type="region of interest" description="Disordered" evidence="2">
    <location>
        <begin position="1"/>
        <end position="45"/>
    </location>
</feature>
<dbReference type="OrthoDB" id="320758at2157"/>
<name>A0A8J8TRB5_9EURY</name>
<protein>
    <submittedName>
        <fullName evidence="3">Dehydrogenase</fullName>
    </submittedName>
</protein>
<dbReference type="EMBL" id="PHNJ01000008">
    <property type="protein sequence ID" value="TYL37795.1"/>
    <property type="molecule type" value="Genomic_DNA"/>
</dbReference>
<dbReference type="Gene3D" id="1.10.3480.10">
    <property type="entry name" value="TorD-like"/>
    <property type="match status" value="1"/>
</dbReference>
<dbReference type="PANTHER" id="PTHR34227">
    <property type="entry name" value="CHAPERONE PROTEIN YCDY"/>
    <property type="match status" value="1"/>
</dbReference>
<dbReference type="AlphaFoldDB" id="A0A8J8TRB5"/>
<proteinExistence type="predicted"/>
<evidence type="ECO:0000256" key="2">
    <source>
        <dbReference type="SAM" id="MobiDB-lite"/>
    </source>
</evidence>
<reference evidence="3" key="1">
    <citation type="submission" date="2017-11" db="EMBL/GenBank/DDBJ databases">
        <authorList>
            <person name="Kajale S.C."/>
            <person name="Sharma A."/>
        </authorList>
    </citation>
    <scope>NUCLEOTIDE SEQUENCE</scope>
    <source>
        <strain evidence="3">LS1_42</strain>
    </source>
</reference>
<dbReference type="SUPFAM" id="SSF89155">
    <property type="entry name" value="TorD-like"/>
    <property type="match status" value="1"/>
</dbReference>
<comment type="caution">
    <text evidence="3">The sequence shown here is derived from an EMBL/GenBank/DDBJ whole genome shotgun (WGS) entry which is preliminary data.</text>
</comment>
<gene>
    <name evidence="3" type="ORF">CV102_15775</name>
</gene>
<dbReference type="InterPro" id="IPR020945">
    <property type="entry name" value="DMSO/NO3_reduct_chaperone"/>
</dbReference>
<feature type="region of interest" description="Disordered" evidence="2">
    <location>
        <begin position="278"/>
        <end position="312"/>
    </location>
</feature>
<organism evidence="3 4">
    <name type="scientific">Natronococcus pandeyae</name>
    <dbReference type="NCBI Taxonomy" id="2055836"/>
    <lineage>
        <taxon>Archaea</taxon>
        <taxon>Methanobacteriati</taxon>
        <taxon>Methanobacteriota</taxon>
        <taxon>Stenosarchaea group</taxon>
        <taxon>Halobacteria</taxon>
        <taxon>Halobacteriales</taxon>
        <taxon>Natrialbaceae</taxon>
        <taxon>Natronococcus</taxon>
    </lineage>
</organism>
<dbReference type="InterPro" id="IPR050289">
    <property type="entry name" value="TorD/DmsD_chaperones"/>
</dbReference>
<evidence type="ECO:0000313" key="3">
    <source>
        <dbReference type="EMBL" id="TYL37795.1"/>
    </source>
</evidence>
<keyword evidence="1" id="KW-0143">Chaperone</keyword>
<sequence length="312" mass="33479">MSDFSILGGPPSKRDDESTVENGTARDDRETDADRRLDPPPGDATTALHRARLYSLLALGLERPGGDGGLETCDITALVDAAAAIDGTVEDAATTVSDHLTDTTGLADRWASLFGVEEGHTVSPYELTYLPGPLLTNVRQLADIRGFYDAFGLEVGEEMPYRGDHICYLTEFLGHLCLREAHLRRAGDDEGVAVVVDARRTFVEDHLGRWFWRFAGDVSAHDDGVYAALADLLAALVEDEIATLDLDPEWVPDTLEVTEWNEGIFGETGRGCGGCGADASGLDGLDGDPQRGGVPTTDDLPRGPRPDRPNGS</sequence>
<dbReference type="Proteomes" id="UP000766904">
    <property type="component" value="Unassembled WGS sequence"/>
</dbReference>
<feature type="compositionally biased region" description="Basic and acidic residues" evidence="2">
    <location>
        <begin position="299"/>
        <end position="312"/>
    </location>
</feature>